<dbReference type="eggNOG" id="COG5563">
    <property type="taxonomic scope" value="Bacteria"/>
</dbReference>
<dbReference type="RefSeq" id="WP_012091549.1">
    <property type="nucleotide sequence ID" value="NC_009667.1"/>
</dbReference>
<reference evidence="1 2" key="1">
    <citation type="journal article" date="2011" name="J. Bacteriol.">
        <title>Genome of Ochrobactrum anthropi ATCC 49188 T, a versatile opportunistic pathogen and symbiont of several eukaryotic hosts.</title>
        <authorList>
            <person name="Chain P.S."/>
            <person name="Lang D.M."/>
            <person name="Comerci D.J."/>
            <person name="Malfatti S.A."/>
            <person name="Vergez L.M."/>
            <person name="Shin M."/>
            <person name="Ugalde R.A."/>
            <person name="Garcia E."/>
            <person name="Tolmasky M.E."/>
        </authorList>
    </citation>
    <scope>NUCLEOTIDE SEQUENCE [LARGE SCALE GENOMIC DNA]</scope>
    <source>
        <strain evidence="2">ATCC 49188 / DSM 6882 / CCUG 24695 / JCM 21032 / LMG 3331 / NBRC 15819 / NCTC 12168 / Alc 37</strain>
    </source>
</reference>
<name>A6WZ07_BRUA4</name>
<proteinExistence type="predicted"/>
<evidence type="ECO:0000313" key="2">
    <source>
        <dbReference type="Proteomes" id="UP000002301"/>
    </source>
</evidence>
<gene>
    <name evidence="1" type="ordered locus">Oant_1494</name>
</gene>
<dbReference type="KEGG" id="oan:Oant_1494"/>
<dbReference type="EMBL" id="CP000758">
    <property type="protein sequence ID" value="ABS14211.1"/>
    <property type="molecule type" value="Genomic_DNA"/>
</dbReference>
<organism evidence="1 2">
    <name type="scientific">Brucella anthropi (strain ATCC 49188 / DSM 6882 / CCUG 24695 / JCM 21032 / LMG 3331 / NBRC 15819 / NCTC 12168 / Alc 37)</name>
    <name type="common">Ochrobactrum anthropi</name>
    <dbReference type="NCBI Taxonomy" id="439375"/>
    <lineage>
        <taxon>Bacteria</taxon>
        <taxon>Pseudomonadati</taxon>
        <taxon>Pseudomonadota</taxon>
        <taxon>Alphaproteobacteria</taxon>
        <taxon>Hyphomicrobiales</taxon>
        <taxon>Brucellaceae</taxon>
        <taxon>Brucella/Ochrobactrum group</taxon>
        <taxon>Brucella</taxon>
    </lineage>
</organism>
<dbReference type="Proteomes" id="UP000002301">
    <property type="component" value="Chromosome 1"/>
</dbReference>
<dbReference type="STRING" id="439375.Oant_1494"/>
<evidence type="ECO:0000313" key="1">
    <source>
        <dbReference type="EMBL" id="ABS14211.1"/>
    </source>
</evidence>
<dbReference type="HOGENOM" id="CLU_727286_0_0_5"/>
<accession>A6WZ07</accession>
<dbReference type="PATRIC" id="fig|439375.7.peg.1564"/>
<keyword evidence="2" id="KW-1185">Reference proteome</keyword>
<protein>
    <recommendedName>
        <fullName evidence="3">Tail fiber protein</fullName>
    </recommendedName>
</protein>
<sequence length="380" mass="40743">MATTPKYGWPLPDGEAIQIAEINKIADALSAIDGTFSAFEQAYNTHTHAFANLTGKPKTLAGYGIEDGVTDAEFIETVQSVLDDLRGGVSPELDTLKKIATAINNNPEFHVTLNTALDGRVSALGTQAFTLAQKAQARTNIDALGTGDKGRAGGVAPLGTDSKVPADYLPTLTTKETMYSALLSAVYDDAVDNADSRFPWMDLATGVFKRATWSGLVNRMTTAVKATFYTKAEVNSIVAGNMAGRAYPRRSDGAGITLNWSGQGGQPSWIWGGNDGYNMFVYNPANFNVASVGGWTAQAIINQIESRAAAFADDRKNGCVIDTRFAGYVSNTMAKDTTWSAPSGYVFTAAGRNSGDQYTFYARQLQVYIPYQGWRAFGAF</sequence>
<dbReference type="AlphaFoldDB" id="A6WZ07"/>
<evidence type="ECO:0008006" key="3">
    <source>
        <dbReference type="Google" id="ProtNLM"/>
    </source>
</evidence>